<keyword evidence="2" id="KW-0813">Transport</keyword>
<dbReference type="NCBIfam" id="NF037995">
    <property type="entry name" value="TRAP_S1"/>
    <property type="match status" value="1"/>
</dbReference>
<accession>A0A1B8NWP7</accession>
<dbReference type="NCBIfam" id="TIGR00787">
    <property type="entry name" value="dctP"/>
    <property type="match status" value="1"/>
</dbReference>
<dbReference type="PATRIC" id="fig|2746.7.peg.3607"/>
<dbReference type="Gene3D" id="3.40.190.170">
    <property type="entry name" value="Bacterial extracellular solute-binding protein, family 7"/>
    <property type="match status" value="1"/>
</dbReference>
<dbReference type="AlphaFoldDB" id="A0A1B8NWP7"/>
<comment type="caution">
    <text evidence="5">The sequence shown here is derived from an EMBL/GenBank/DDBJ whole genome shotgun (WGS) entry which is preliminary data.</text>
</comment>
<dbReference type="EMBL" id="MAJD01000002">
    <property type="protein sequence ID" value="OBX34451.1"/>
    <property type="molecule type" value="Genomic_DNA"/>
</dbReference>
<name>A0A1B8NWP7_HALEL</name>
<dbReference type="InterPro" id="IPR038404">
    <property type="entry name" value="TRAP_DctP_sf"/>
</dbReference>
<reference evidence="5 6" key="1">
    <citation type="submission" date="2016-06" db="EMBL/GenBank/DDBJ databases">
        <title>Genome sequence of halotolerant plant growth promoting strain of Halomonas elongata HEK1 isolated from salterns of Rann of Kutch, Gujarat, India.</title>
        <authorList>
            <person name="Gaba S."/>
            <person name="Singh R.N."/>
            <person name="Abrol S."/>
            <person name="Kaushik R."/>
            <person name="Saxena A.K."/>
        </authorList>
    </citation>
    <scope>NUCLEOTIDE SEQUENCE [LARGE SCALE GENOMIC DNA]</scope>
    <source>
        <strain evidence="5 6">HEK1</strain>
    </source>
</reference>
<evidence type="ECO:0000313" key="6">
    <source>
        <dbReference type="Proteomes" id="UP000092504"/>
    </source>
</evidence>
<evidence type="ECO:0000256" key="4">
    <source>
        <dbReference type="SAM" id="MobiDB-lite"/>
    </source>
</evidence>
<dbReference type="PANTHER" id="PTHR33376:SF7">
    <property type="entry name" value="C4-DICARBOXYLATE-BINDING PROTEIN DCTB"/>
    <property type="match status" value="1"/>
</dbReference>
<dbReference type="GO" id="GO:0055085">
    <property type="term" value="P:transmembrane transport"/>
    <property type="evidence" value="ECO:0007669"/>
    <property type="project" value="InterPro"/>
</dbReference>
<gene>
    <name evidence="5" type="primary">yiaO_6</name>
    <name evidence="5" type="ORF">A8U91_03504</name>
</gene>
<dbReference type="PANTHER" id="PTHR33376">
    <property type="match status" value="1"/>
</dbReference>
<evidence type="ECO:0000256" key="3">
    <source>
        <dbReference type="ARBA" id="ARBA00022729"/>
    </source>
</evidence>
<keyword evidence="3" id="KW-0732">Signal</keyword>
<dbReference type="Proteomes" id="UP000092504">
    <property type="component" value="Unassembled WGS sequence"/>
</dbReference>
<evidence type="ECO:0000256" key="2">
    <source>
        <dbReference type="ARBA" id="ARBA00022448"/>
    </source>
</evidence>
<proteinExistence type="inferred from homology"/>
<sequence length="377" mass="41724">MRDGVLHAYLNVVNNKALWHLEKMEPARQSITATRIPRTRHANDPPPFTIRRHPGWRRPPDLGIDRPGPGAFRFHRVVRRLSLGQAAQKWAELVEERSDGELTLRVYPNAQLVSGDQTQEFSAMRSGLIDLAVGSTINWSPQVPALNLFSLPFLLPDAEAVDAVTGGETGEMIFSAIEDKGVVPLAWGENGFRQLSNSSGTIDEPADLEGLKIRVVGSPLFQDTFTALGANPTQMSWADAKPALTTGAVDGQENPLSVFDVARIDQVGQTHLTLWNYMNDPLVFAANRQVWGSLSESQREMLRETAVEAGAWEIAKTREEEAARLEAIRERGVNVTELSEAQHQAFVEATESVHDKWVPRIGEEIVEAARRDIDASE</sequence>
<organism evidence="5 6">
    <name type="scientific">Halomonas elongata</name>
    <dbReference type="NCBI Taxonomy" id="2746"/>
    <lineage>
        <taxon>Bacteria</taxon>
        <taxon>Pseudomonadati</taxon>
        <taxon>Pseudomonadota</taxon>
        <taxon>Gammaproteobacteria</taxon>
        <taxon>Oceanospirillales</taxon>
        <taxon>Halomonadaceae</taxon>
        <taxon>Halomonas</taxon>
    </lineage>
</organism>
<comment type="similarity">
    <text evidence="1">Belongs to the bacterial solute-binding protein 7 family.</text>
</comment>
<evidence type="ECO:0000256" key="1">
    <source>
        <dbReference type="ARBA" id="ARBA00009023"/>
    </source>
</evidence>
<dbReference type="InterPro" id="IPR004682">
    <property type="entry name" value="TRAP_DctP"/>
</dbReference>
<dbReference type="GO" id="GO:0030288">
    <property type="term" value="C:outer membrane-bounded periplasmic space"/>
    <property type="evidence" value="ECO:0007669"/>
    <property type="project" value="InterPro"/>
</dbReference>
<evidence type="ECO:0000313" key="5">
    <source>
        <dbReference type="EMBL" id="OBX34451.1"/>
    </source>
</evidence>
<dbReference type="Pfam" id="PF03480">
    <property type="entry name" value="DctP"/>
    <property type="match status" value="1"/>
</dbReference>
<protein>
    <submittedName>
        <fullName evidence="5">2,3-diketo-L-gulonate-binding periplasmic protein YiaO</fullName>
    </submittedName>
</protein>
<feature type="region of interest" description="Disordered" evidence="4">
    <location>
        <begin position="38"/>
        <end position="60"/>
    </location>
</feature>
<dbReference type="InterPro" id="IPR018389">
    <property type="entry name" value="DctP_fam"/>
</dbReference>